<dbReference type="CDD" id="cd02195">
    <property type="entry name" value="SelD"/>
    <property type="match status" value="1"/>
</dbReference>
<comment type="caution">
    <text evidence="9">The sequence shown here is derived from an EMBL/GenBank/DDBJ whole genome shotgun (WGS) entry which is preliminary data.</text>
</comment>
<dbReference type="InterPro" id="IPR017584">
    <property type="entry name" value="Pyridine_nucleo_diS_OxRdtase_N"/>
</dbReference>
<dbReference type="EMBL" id="MRCG01000003">
    <property type="protein sequence ID" value="OKH49441.1"/>
    <property type="molecule type" value="Genomic_DNA"/>
</dbReference>
<evidence type="ECO:0000259" key="6">
    <source>
        <dbReference type="Pfam" id="PF00586"/>
    </source>
</evidence>
<evidence type="ECO:0000256" key="1">
    <source>
        <dbReference type="ARBA" id="ARBA00022679"/>
    </source>
</evidence>
<dbReference type="Pfam" id="PF07992">
    <property type="entry name" value="Pyr_redox_2"/>
    <property type="match status" value="1"/>
</dbReference>
<dbReference type="OrthoDB" id="9772934at2"/>
<dbReference type="SUPFAM" id="SSF56042">
    <property type="entry name" value="PurM C-terminal domain-like"/>
    <property type="match status" value="1"/>
</dbReference>
<feature type="domain" description="PurM-like N-terminal" evidence="6">
    <location>
        <begin position="456"/>
        <end position="564"/>
    </location>
</feature>
<dbReference type="STRING" id="549789.NIES30_06215"/>
<evidence type="ECO:0000256" key="4">
    <source>
        <dbReference type="ARBA" id="ARBA00022840"/>
    </source>
</evidence>
<dbReference type="InterPro" id="IPR016188">
    <property type="entry name" value="PurM-like_N"/>
</dbReference>
<dbReference type="GO" id="GO:0004756">
    <property type="term" value="F:selenide, water dikinase activity"/>
    <property type="evidence" value="ECO:0007669"/>
    <property type="project" value="TreeGrafter"/>
</dbReference>
<dbReference type="AlphaFoldDB" id="A0A1U7J851"/>
<dbReference type="GO" id="GO:0016491">
    <property type="term" value="F:oxidoreductase activity"/>
    <property type="evidence" value="ECO:0007669"/>
    <property type="project" value="InterPro"/>
</dbReference>
<dbReference type="GO" id="GO:0005737">
    <property type="term" value="C:cytoplasm"/>
    <property type="evidence" value="ECO:0007669"/>
    <property type="project" value="TreeGrafter"/>
</dbReference>
<keyword evidence="5" id="KW-0711">Selenium</keyword>
<reference evidence="9 10" key="1">
    <citation type="submission" date="2016-11" db="EMBL/GenBank/DDBJ databases">
        <title>Draft Genome Sequences of Nine Cyanobacterial Strains from Diverse Habitats.</title>
        <authorList>
            <person name="Zhu T."/>
            <person name="Hou S."/>
            <person name="Lu X."/>
            <person name="Hess W.R."/>
        </authorList>
    </citation>
    <scope>NUCLEOTIDE SEQUENCE [LARGE SCALE GENOMIC DNA]</scope>
    <source>
        <strain evidence="9 10">NIES-30</strain>
    </source>
</reference>
<evidence type="ECO:0000259" key="8">
    <source>
        <dbReference type="Pfam" id="PF07992"/>
    </source>
</evidence>
<dbReference type="InterPro" id="IPR036921">
    <property type="entry name" value="PurM-like_N_sf"/>
</dbReference>
<name>A0A1U7J851_9CYAN</name>
<accession>A0A1U7J851</accession>
<organism evidence="9 10">
    <name type="scientific">Phormidium tenue NIES-30</name>
    <dbReference type="NCBI Taxonomy" id="549789"/>
    <lineage>
        <taxon>Bacteria</taxon>
        <taxon>Bacillati</taxon>
        <taxon>Cyanobacteriota</taxon>
        <taxon>Cyanophyceae</taxon>
        <taxon>Oscillatoriophycideae</taxon>
        <taxon>Oscillatoriales</taxon>
        <taxon>Oscillatoriaceae</taxon>
        <taxon>Phormidium</taxon>
    </lineage>
</organism>
<feature type="domain" description="FAD/NAD(P)-binding" evidence="8">
    <location>
        <begin position="11"/>
        <end position="324"/>
    </location>
</feature>
<dbReference type="GO" id="GO:0005524">
    <property type="term" value="F:ATP binding"/>
    <property type="evidence" value="ECO:0007669"/>
    <property type="project" value="UniProtKB-KW"/>
</dbReference>
<evidence type="ECO:0000313" key="9">
    <source>
        <dbReference type="EMBL" id="OKH49441.1"/>
    </source>
</evidence>
<evidence type="ECO:0000313" key="10">
    <source>
        <dbReference type="Proteomes" id="UP000185557"/>
    </source>
</evidence>
<dbReference type="SUPFAM" id="SSF51905">
    <property type="entry name" value="FAD/NAD(P)-binding domain"/>
    <property type="match status" value="2"/>
</dbReference>
<keyword evidence="4" id="KW-0067">ATP-binding</keyword>
<dbReference type="GO" id="GO:0016260">
    <property type="term" value="P:selenocysteine biosynthetic process"/>
    <property type="evidence" value="ECO:0007669"/>
    <property type="project" value="TreeGrafter"/>
</dbReference>
<dbReference type="InterPro" id="IPR010918">
    <property type="entry name" value="PurM-like_C_dom"/>
</dbReference>
<dbReference type="NCBIfam" id="TIGR03169">
    <property type="entry name" value="Nterm_to_SelD"/>
    <property type="match status" value="1"/>
</dbReference>
<sequence>MMQTEPTISTDVVLVGGGHTHALVLRRWGMAPIPGVRLTLLSDLVDTPYSGMLPSYVAGRYSFDEAHIDLRPLTHFAQCRLVVDRAVGLDLAQQRVLCANHPPLAYDVLSIDTGSTPATLSVPGAAEYAIAAKPVPALLHQWQQLVDSVATNPQKPLTLAVVGGGVGGVELAIGIHERLVGLLEGLGQPTNTLTLHLFHRGKELATERNRWTRRRLERVLRDRGIHLHLNEDVTEICLDESTRQRIVRGSSGLEVECDRIFWVTSAAAPDWLKTSGLSLTDEGFIQVGDTLQTLSHPNVFAAGDVATMVHHPRPKAGVFAVRQGPPLTDNLRRFVQGQPLKPFRPQRQFLSLIETGNGRAIADRGPFAIEYPLAHRWKDHIDRKFMSRFCNLPVGQMSPSHSPTPSPLHPLTPQPHCAGCGSKVGSTALSEALRRVRQDFPEVSSDAVLIGLDAPDDAAVVTVPPGQVMVQTVDYFTALINDPFIFAQICLKHCLGDLYAMGAQPHTVLALVQVPYATPAKQAEMLYQILAGTFKGLLAANAPLVGGHTTVGPQLALGFACNGIANPAKLLHKGGMQPGDALILTQPLGSGTLFAADMQGRAKGRWIEEAIAHLLTPNQAAAEIFCTHGATACTDVTGFGLAGHLLEMVRAANVTATLAMDALPVLTGAADTLSAGFLSTLHPQNLQAAASIDPAGADHPLYPLLFDPQTAGGLLAAVPADAAQRCLDALHRRGYSAAIQVGEVGSAPDSDWAIYTVAAL</sequence>
<keyword evidence="3 9" id="KW-0418">Kinase</keyword>
<keyword evidence="2" id="KW-0547">Nucleotide-binding</keyword>
<keyword evidence="1" id="KW-0808">Transferase</keyword>
<proteinExistence type="predicted"/>
<evidence type="ECO:0000256" key="3">
    <source>
        <dbReference type="ARBA" id="ARBA00022777"/>
    </source>
</evidence>
<dbReference type="Gene3D" id="3.90.650.10">
    <property type="entry name" value="PurM-like C-terminal domain"/>
    <property type="match status" value="1"/>
</dbReference>
<dbReference type="Pfam" id="PF02769">
    <property type="entry name" value="AIRS_C"/>
    <property type="match status" value="1"/>
</dbReference>
<dbReference type="PRINTS" id="PR00368">
    <property type="entry name" value="FADPNR"/>
</dbReference>
<dbReference type="Pfam" id="PF00586">
    <property type="entry name" value="AIRS"/>
    <property type="match status" value="1"/>
</dbReference>
<dbReference type="InterPro" id="IPR036676">
    <property type="entry name" value="PurM-like_C_sf"/>
</dbReference>
<gene>
    <name evidence="9" type="ORF">NIES30_06215</name>
</gene>
<feature type="domain" description="PurM-like C-terminal" evidence="7">
    <location>
        <begin position="577"/>
        <end position="748"/>
    </location>
</feature>
<evidence type="ECO:0000256" key="5">
    <source>
        <dbReference type="ARBA" id="ARBA00023266"/>
    </source>
</evidence>
<dbReference type="Gene3D" id="3.50.50.100">
    <property type="match status" value="1"/>
</dbReference>
<dbReference type="Proteomes" id="UP000185557">
    <property type="component" value="Unassembled WGS sequence"/>
</dbReference>
<evidence type="ECO:0000256" key="2">
    <source>
        <dbReference type="ARBA" id="ARBA00022741"/>
    </source>
</evidence>
<protein>
    <submittedName>
        <fullName evidence="9">Selenide, water dikinase SelD</fullName>
    </submittedName>
</protein>
<dbReference type="SUPFAM" id="SSF55326">
    <property type="entry name" value="PurM N-terminal domain-like"/>
    <property type="match status" value="1"/>
</dbReference>
<dbReference type="PANTHER" id="PTHR10256:SF0">
    <property type="entry name" value="INACTIVE SELENIDE, WATER DIKINASE-LIKE PROTEIN-RELATED"/>
    <property type="match status" value="1"/>
</dbReference>
<dbReference type="InterPro" id="IPR023753">
    <property type="entry name" value="FAD/NAD-binding_dom"/>
</dbReference>
<dbReference type="InterPro" id="IPR004536">
    <property type="entry name" value="SPS/SelD"/>
</dbReference>
<dbReference type="Gene3D" id="3.30.1330.10">
    <property type="entry name" value="PurM-like, N-terminal domain"/>
    <property type="match status" value="1"/>
</dbReference>
<dbReference type="NCBIfam" id="TIGR00476">
    <property type="entry name" value="selD"/>
    <property type="match status" value="1"/>
</dbReference>
<dbReference type="PANTHER" id="PTHR10256">
    <property type="entry name" value="SELENIDE, WATER DIKINASE"/>
    <property type="match status" value="1"/>
</dbReference>
<keyword evidence="10" id="KW-1185">Reference proteome</keyword>
<dbReference type="InterPro" id="IPR036188">
    <property type="entry name" value="FAD/NAD-bd_sf"/>
</dbReference>
<evidence type="ECO:0000259" key="7">
    <source>
        <dbReference type="Pfam" id="PF02769"/>
    </source>
</evidence>